<dbReference type="PRINTS" id="PR00455">
    <property type="entry name" value="HTHTETR"/>
</dbReference>
<dbReference type="GO" id="GO:0000976">
    <property type="term" value="F:transcription cis-regulatory region binding"/>
    <property type="evidence" value="ECO:0007669"/>
    <property type="project" value="TreeGrafter"/>
</dbReference>
<protein>
    <recommendedName>
        <fullName evidence="6">HTH tetR-type domain-containing protein</fullName>
    </recommendedName>
</protein>
<comment type="caution">
    <text evidence="7">The sequence shown here is derived from an EMBL/GenBank/DDBJ whole genome shotgun (WGS) entry which is preliminary data.</text>
</comment>
<evidence type="ECO:0000313" key="8">
    <source>
        <dbReference type="Proteomes" id="UP000091914"/>
    </source>
</evidence>
<dbReference type="AlphaFoldDB" id="A0A1A0V475"/>
<dbReference type="Gene3D" id="1.10.357.10">
    <property type="entry name" value="Tetracycline Repressor, domain 2"/>
    <property type="match status" value="1"/>
</dbReference>
<feature type="region of interest" description="Disordered" evidence="5">
    <location>
        <begin position="1"/>
        <end position="20"/>
    </location>
</feature>
<evidence type="ECO:0000313" key="7">
    <source>
        <dbReference type="EMBL" id="OBB78038.1"/>
    </source>
</evidence>
<organism evidence="7 8">
    <name type="scientific">Mycobacterium colombiense</name>
    <dbReference type="NCBI Taxonomy" id="339268"/>
    <lineage>
        <taxon>Bacteria</taxon>
        <taxon>Bacillati</taxon>
        <taxon>Actinomycetota</taxon>
        <taxon>Actinomycetes</taxon>
        <taxon>Mycobacteriales</taxon>
        <taxon>Mycobacteriaceae</taxon>
        <taxon>Mycobacterium</taxon>
        <taxon>Mycobacterium avium complex (MAC)</taxon>
    </lineage>
</organism>
<evidence type="ECO:0000259" key="6">
    <source>
        <dbReference type="PROSITE" id="PS50977"/>
    </source>
</evidence>
<feature type="domain" description="HTH tetR-type" evidence="6">
    <location>
        <begin position="18"/>
        <end position="77"/>
    </location>
</feature>
<dbReference type="PROSITE" id="PS50977">
    <property type="entry name" value="HTH_TETR_2"/>
    <property type="match status" value="1"/>
</dbReference>
<dbReference type="RefSeq" id="WP_064886161.1">
    <property type="nucleotide sequence ID" value="NZ_LZSX01000109.1"/>
</dbReference>
<keyword evidence="3" id="KW-0804">Transcription</keyword>
<keyword evidence="2 4" id="KW-0238">DNA-binding</keyword>
<sequence>MPRRSPSRDEQHTRADARRNREKILSAASAVISESGADASLEEIARRAVVGSATLYRHFPSRAALLQATFHDRVVTLCDRAEELAETADGPTALVAWLRELVSHAAATRGLVAALVELPSVGRYEDSHRLIRQAGQRLLSRAQTVGSVNADITVDDVLHLANGVVVAAEALGDAARSADRLMDIVVNGLVVQGRLQPLPK</sequence>
<reference evidence="7 8" key="1">
    <citation type="submission" date="2016-06" db="EMBL/GenBank/DDBJ databases">
        <authorList>
            <person name="Kjaerup R.B."/>
            <person name="Dalgaard T.S."/>
            <person name="Juul-Madsen H.R."/>
        </authorList>
    </citation>
    <scope>NUCLEOTIDE SEQUENCE [LARGE SCALE GENOMIC DNA]</scope>
    <source>
        <strain evidence="7 8">852002-51834_SCH5396731</strain>
    </source>
</reference>
<dbReference type="InterPro" id="IPR049445">
    <property type="entry name" value="TetR_SbtR-like_C"/>
</dbReference>
<dbReference type="SUPFAM" id="SSF46689">
    <property type="entry name" value="Homeodomain-like"/>
    <property type="match status" value="1"/>
</dbReference>
<feature type="DNA-binding region" description="H-T-H motif" evidence="4">
    <location>
        <begin position="40"/>
        <end position="59"/>
    </location>
</feature>
<proteinExistence type="predicted"/>
<dbReference type="InterPro" id="IPR050109">
    <property type="entry name" value="HTH-type_TetR-like_transc_reg"/>
</dbReference>
<evidence type="ECO:0000256" key="2">
    <source>
        <dbReference type="ARBA" id="ARBA00023125"/>
    </source>
</evidence>
<dbReference type="OrthoDB" id="9795011at2"/>
<name>A0A1A0V475_9MYCO</name>
<keyword evidence="1" id="KW-0805">Transcription regulation</keyword>
<dbReference type="PANTHER" id="PTHR30055:SF234">
    <property type="entry name" value="HTH-TYPE TRANSCRIPTIONAL REGULATOR BETI"/>
    <property type="match status" value="1"/>
</dbReference>
<dbReference type="InterPro" id="IPR001647">
    <property type="entry name" value="HTH_TetR"/>
</dbReference>
<dbReference type="Pfam" id="PF00440">
    <property type="entry name" value="TetR_N"/>
    <property type="match status" value="1"/>
</dbReference>
<evidence type="ECO:0000256" key="1">
    <source>
        <dbReference type="ARBA" id="ARBA00023015"/>
    </source>
</evidence>
<dbReference type="Proteomes" id="UP000091914">
    <property type="component" value="Unassembled WGS sequence"/>
</dbReference>
<evidence type="ECO:0000256" key="3">
    <source>
        <dbReference type="ARBA" id="ARBA00023163"/>
    </source>
</evidence>
<dbReference type="SUPFAM" id="SSF48498">
    <property type="entry name" value="Tetracyclin repressor-like, C-terminal domain"/>
    <property type="match status" value="1"/>
</dbReference>
<dbReference type="GO" id="GO:0003700">
    <property type="term" value="F:DNA-binding transcription factor activity"/>
    <property type="evidence" value="ECO:0007669"/>
    <property type="project" value="TreeGrafter"/>
</dbReference>
<accession>A0A1A0V475</accession>
<evidence type="ECO:0000256" key="5">
    <source>
        <dbReference type="SAM" id="MobiDB-lite"/>
    </source>
</evidence>
<gene>
    <name evidence="7" type="ORF">A5760_22650</name>
</gene>
<dbReference type="InterPro" id="IPR036271">
    <property type="entry name" value="Tet_transcr_reg_TetR-rel_C_sf"/>
</dbReference>
<dbReference type="PANTHER" id="PTHR30055">
    <property type="entry name" value="HTH-TYPE TRANSCRIPTIONAL REGULATOR RUTR"/>
    <property type="match status" value="1"/>
</dbReference>
<evidence type="ECO:0000256" key="4">
    <source>
        <dbReference type="PROSITE-ProRule" id="PRU00335"/>
    </source>
</evidence>
<dbReference type="Pfam" id="PF21597">
    <property type="entry name" value="TetR_C_43"/>
    <property type="match status" value="1"/>
</dbReference>
<dbReference type="InterPro" id="IPR009057">
    <property type="entry name" value="Homeodomain-like_sf"/>
</dbReference>
<dbReference type="EMBL" id="LZSX01000109">
    <property type="protein sequence ID" value="OBB78038.1"/>
    <property type="molecule type" value="Genomic_DNA"/>
</dbReference>